<protein>
    <submittedName>
        <fullName evidence="1">Uncharacterized protein</fullName>
    </submittedName>
</protein>
<reference evidence="1 2" key="1">
    <citation type="submission" date="2023-08" db="EMBL/GenBank/DDBJ databases">
        <authorList>
            <person name="Palmer J.M."/>
        </authorList>
    </citation>
    <scope>NUCLEOTIDE SEQUENCE [LARGE SCALE GENOMIC DNA]</scope>
    <source>
        <strain evidence="1 2">TWF481</strain>
    </source>
</reference>
<gene>
    <name evidence="1" type="ORF">TWF481_006964</name>
</gene>
<dbReference type="Proteomes" id="UP001370758">
    <property type="component" value="Unassembled WGS sequence"/>
</dbReference>
<evidence type="ECO:0000313" key="2">
    <source>
        <dbReference type="Proteomes" id="UP001370758"/>
    </source>
</evidence>
<keyword evidence="2" id="KW-1185">Reference proteome</keyword>
<name>A0AAV9WBP6_9PEZI</name>
<dbReference type="AlphaFoldDB" id="A0AAV9WBP6"/>
<sequence>MQTVFEIEHASIFNLIESLQAQIRELQEFNMLLPTKLNNCRLELATQQLHYPPIPMSPAQRLHLPKTSKKLKRFDVKECDAASAVLGLPVRAGDTLEEKRGAIAEHLGIPSDFFDK</sequence>
<dbReference type="EMBL" id="JAVHJL010000004">
    <property type="protein sequence ID" value="KAK6505038.1"/>
    <property type="molecule type" value="Genomic_DNA"/>
</dbReference>
<evidence type="ECO:0000313" key="1">
    <source>
        <dbReference type="EMBL" id="KAK6505038.1"/>
    </source>
</evidence>
<proteinExistence type="predicted"/>
<comment type="caution">
    <text evidence="1">The sequence shown here is derived from an EMBL/GenBank/DDBJ whole genome shotgun (WGS) entry which is preliminary data.</text>
</comment>
<organism evidence="1 2">
    <name type="scientific">Arthrobotrys musiformis</name>
    <dbReference type="NCBI Taxonomy" id="47236"/>
    <lineage>
        <taxon>Eukaryota</taxon>
        <taxon>Fungi</taxon>
        <taxon>Dikarya</taxon>
        <taxon>Ascomycota</taxon>
        <taxon>Pezizomycotina</taxon>
        <taxon>Orbiliomycetes</taxon>
        <taxon>Orbiliales</taxon>
        <taxon>Orbiliaceae</taxon>
        <taxon>Arthrobotrys</taxon>
    </lineage>
</organism>
<accession>A0AAV9WBP6</accession>